<proteinExistence type="predicted"/>
<evidence type="ECO:0000313" key="2">
    <source>
        <dbReference type="EMBL" id="KAJ1204119.1"/>
    </source>
</evidence>
<sequence length="195" mass="20536">MAPGPHNSQPTRHPDHAVGPAGHVPPFRPLGEKASQQAHNAARSRANPELLGTGPRRNHPAAGKPVQGNSSSWPRPAHRARAAAPQHPNDGKAMVRPDRRSGLGREGPAPPSNTPQHRGKQRHPAGPANQDSETGTRRDHQRRRPHPTARPVPREPAVNTELAAHTGTAAKPESGTRAPGGPPSQVEVHSAAPTG</sequence>
<feature type="region of interest" description="Disordered" evidence="1">
    <location>
        <begin position="1"/>
        <end position="195"/>
    </location>
</feature>
<comment type="caution">
    <text evidence="2">The sequence shown here is derived from an EMBL/GenBank/DDBJ whole genome shotgun (WGS) entry which is preliminary data.</text>
</comment>
<dbReference type="Proteomes" id="UP001066276">
    <property type="component" value="Chromosome 2_1"/>
</dbReference>
<name>A0AAV7VTM6_PLEWA</name>
<gene>
    <name evidence="2" type="ORF">NDU88_007900</name>
</gene>
<keyword evidence="3" id="KW-1185">Reference proteome</keyword>
<organism evidence="2 3">
    <name type="scientific">Pleurodeles waltl</name>
    <name type="common">Iberian ribbed newt</name>
    <dbReference type="NCBI Taxonomy" id="8319"/>
    <lineage>
        <taxon>Eukaryota</taxon>
        <taxon>Metazoa</taxon>
        <taxon>Chordata</taxon>
        <taxon>Craniata</taxon>
        <taxon>Vertebrata</taxon>
        <taxon>Euteleostomi</taxon>
        <taxon>Amphibia</taxon>
        <taxon>Batrachia</taxon>
        <taxon>Caudata</taxon>
        <taxon>Salamandroidea</taxon>
        <taxon>Salamandridae</taxon>
        <taxon>Pleurodelinae</taxon>
        <taxon>Pleurodeles</taxon>
    </lineage>
</organism>
<feature type="compositionally biased region" description="Polar residues" evidence="1">
    <location>
        <begin position="1"/>
        <end position="11"/>
    </location>
</feature>
<protein>
    <submittedName>
        <fullName evidence="2">Uncharacterized protein</fullName>
    </submittedName>
</protein>
<evidence type="ECO:0000256" key="1">
    <source>
        <dbReference type="SAM" id="MobiDB-lite"/>
    </source>
</evidence>
<reference evidence="2" key="1">
    <citation type="journal article" date="2022" name="bioRxiv">
        <title>Sequencing and chromosome-scale assembly of the giantPleurodeles waltlgenome.</title>
        <authorList>
            <person name="Brown T."/>
            <person name="Elewa A."/>
            <person name="Iarovenko S."/>
            <person name="Subramanian E."/>
            <person name="Araus A.J."/>
            <person name="Petzold A."/>
            <person name="Susuki M."/>
            <person name="Suzuki K.-i.T."/>
            <person name="Hayashi T."/>
            <person name="Toyoda A."/>
            <person name="Oliveira C."/>
            <person name="Osipova E."/>
            <person name="Leigh N.D."/>
            <person name="Simon A."/>
            <person name="Yun M.H."/>
        </authorList>
    </citation>
    <scope>NUCLEOTIDE SEQUENCE</scope>
    <source>
        <strain evidence="2">20211129_DDA</strain>
        <tissue evidence="2">Liver</tissue>
    </source>
</reference>
<feature type="compositionally biased region" description="Basic and acidic residues" evidence="1">
    <location>
        <begin position="89"/>
        <end position="103"/>
    </location>
</feature>
<dbReference type="AlphaFoldDB" id="A0AAV7VTM6"/>
<accession>A0AAV7VTM6</accession>
<dbReference type="EMBL" id="JANPWB010000003">
    <property type="protein sequence ID" value="KAJ1204119.1"/>
    <property type="molecule type" value="Genomic_DNA"/>
</dbReference>
<evidence type="ECO:0000313" key="3">
    <source>
        <dbReference type="Proteomes" id="UP001066276"/>
    </source>
</evidence>